<dbReference type="Proteomes" id="UP000834106">
    <property type="component" value="Chromosome 10"/>
</dbReference>
<dbReference type="PANTHER" id="PTHR15503">
    <property type="entry name" value="LDOC1 RELATED"/>
    <property type="match status" value="1"/>
</dbReference>
<keyword evidence="5" id="KW-1185">Reference proteome</keyword>
<keyword evidence="1" id="KW-0863">Zinc-finger</keyword>
<sequence>MTVSEYIKKFEELSRFATHVTTTSEIKIDRFIGGLKPELARDVQMLGVQGLDFSLEIDKALMAEQAEAKIAQVREVKTSNNRHWNDTTKSTRIDRNGPKFPNKKSRMEDKSKKTMSSSYLHCGKFHSGPCQLKLGLCFGCRKEGHIVKDCPNNERKNQQKSSPPAGIVFAMVQPEVAEDAKVVTGKNTISFTVHEKTSRIIISTTKATKLLTQGH</sequence>
<evidence type="ECO:0000313" key="5">
    <source>
        <dbReference type="Proteomes" id="UP000834106"/>
    </source>
</evidence>
<organism evidence="4 5">
    <name type="scientific">Fraxinus pennsylvanica</name>
    <dbReference type="NCBI Taxonomy" id="56036"/>
    <lineage>
        <taxon>Eukaryota</taxon>
        <taxon>Viridiplantae</taxon>
        <taxon>Streptophyta</taxon>
        <taxon>Embryophyta</taxon>
        <taxon>Tracheophyta</taxon>
        <taxon>Spermatophyta</taxon>
        <taxon>Magnoliopsida</taxon>
        <taxon>eudicotyledons</taxon>
        <taxon>Gunneridae</taxon>
        <taxon>Pentapetalae</taxon>
        <taxon>asterids</taxon>
        <taxon>lamiids</taxon>
        <taxon>Lamiales</taxon>
        <taxon>Oleaceae</taxon>
        <taxon>Oleeae</taxon>
        <taxon>Fraxinus</taxon>
    </lineage>
</organism>
<dbReference type="Gene3D" id="4.10.60.10">
    <property type="entry name" value="Zinc finger, CCHC-type"/>
    <property type="match status" value="1"/>
</dbReference>
<dbReference type="InterPro" id="IPR032567">
    <property type="entry name" value="RTL1-rel"/>
</dbReference>
<dbReference type="GO" id="GO:0003676">
    <property type="term" value="F:nucleic acid binding"/>
    <property type="evidence" value="ECO:0007669"/>
    <property type="project" value="InterPro"/>
</dbReference>
<dbReference type="SUPFAM" id="SSF57756">
    <property type="entry name" value="Retrovirus zinc finger-like domains"/>
    <property type="match status" value="1"/>
</dbReference>
<evidence type="ECO:0000259" key="3">
    <source>
        <dbReference type="PROSITE" id="PS50158"/>
    </source>
</evidence>
<reference evidence="4" key="1">
    <citation type="submission" date="2023-05" db="EMBL/GenBank/DDBJ databases">
        <authorList>
            <person name="Huff M."/>
        </authorList>
    </citation>
    <scope>NUCLEOTIDE SEQUENCE</scope>
</reference>
<accession>A0AAD1ZM31</accession>
<gene>
    <name evidence="4" type="ORF">FPE_LOCUS16580</name>
</gene>
<feature type="domain" description="CCHC-type" evidence="3">
    <location>
        <begin position="137"/>
        <end position="152"/>
    </location>
</feature>
<dbReference type="PROSITE" id="PS50158">
    <property type="entry name" value="ZF_CCHC"/>
    <property type="match status" value="1"/>
</dbReference>
<dbReference type="SMART" id="SM00343">
    <property type="entry name" value="ZnF_C2HC"/>
    <property type="match status" value="1"/>
</dbReference>
<feature type="region of interest" description="Disordered" evidence="2">
    <location>
        <begin position="82"/>
        <end position="111"/>
    </location>
</feature>
<dbReference type="AlphaFoldDB" id="A0AAD1ZM31"/>
<feature type="compositionally biased region" description="Basic and acidic residues" evidence="2">
    <location>
        <begin position="82"/>
        <end position="97"/>
    </location>
</feature>
<dbReference type="EMBL" id="OU503045">
    <property type="protein sequence ID" value="CAI9769710.1"/>
    <property type="molecule type" value="Genomic_DNA"/>
</dbReference>
<evidence type="ECO:0000313" key="4">
    <source>
        <dbReference type="EMBL" id="CAI9769710.1"/>
    </source>
</evidence>
<dbReference type="GO" id="GO:0008270">
    <property type="term" value="F:zinc ion binding"/>
    <property type="evidence" value="ECO:0007669"/>
    <property type="project" value="UniProtKB-KW"/>
</dbReference>
<evidence type="ECO:0000256" key="1">
    <source>
        <dbReference type="PROSITE-ProRule" id="PRU00047"/>
    </source>
</evidence>
<evidence type="ECO:0000256" key="2">
    <source>
        <dbReference type="SAM" id="MobiDB-lite"/>
    </source>
</evidence>
<dbReference type="InterPro" id="IPR001878">
    <property type="entry name" value="Znf_CCHC"/>
</dbReference>
<proteinExistence type="predicted"/>
<protein>
    <recommendedName>
        <fullName evidence="3">CCHC-type domain-containing protein</fullName>
    </recommendedName>
</protein>
<keyword evidence="1" id="KW-0479">Metal-binding</keyword>
<keyword evidence="1" id="KW-0862">Zinc</keyword>
<dbReference type="PANTHER" id="PTHR15503:SF45">
    <property type="entry name" value="RNA-DIRECTED DNA POLYMERASE HOMOLOG"/>
    <property type="match status" value="1"/>
</dbReference>
<name>A0AAD1ZM31_9LAMI</name>
<dbReference type="InterPro" id="IPR036875">
    <property type="entry name" value="Znf_CCHC_sf"/>
</dbReference>